<evidence type="ECO:0000256" key="1">
    <source>
        <dbReference type="SAM" id="MobiDB-lite"/>
    </source>
</evidence>
<keyword evidence="3" id="KW-1185">Reference proteome</keyword>
<proteinExistence type="predicted"/>
<comment type="caution">
    <text evidence="2">The sequence shown here is derived from an EMBL/GenBank/DDBJ whole genome shotgun (WGS) entry which is preliminary data.</text>
</comment>
<feature type="region of interest" description="Disordered" evidence="1">
    <location>
        <begin position="62"/>
        <end position="89"/>
    </location>
</feature>
<name>A0A3S4ZH92_9PLAT</name>
<dbReference type="EMBL" id="CAAALY010011916">
    <property type="protein sequence ID" value="VEL11478.1"/>
    <property type="molecule type" value="Genomic_DNA"/>
</dbReference>
<dbReference type="Proteomes" id="UP000784294">
    <property type="component" value="Unassembled WGS sequence"/>
</dbReference>
<dbReference type="AlphaFoldDB" id="A0A3S4ZH92"/>
<evidence type="ECO:0000313" key="3">
    <source>
        <dbReference type="Proteomes" id="UP000784294"/>
    </source>
</evidence>
<gene>
    <name evidence="2" type="ORF">PXEA_LOCUS4918</name>
</gene>
<evidence type="ECO:0000313" key="2">
    <source>
        <dbReference type="EMBL" id="VEL11478.1"/>
    </source>
</evidence>
<protein>
    <submittedName>
        <fullName evidence="2">Uncharacterized protein</fullName>
    </submittedName>
</protein>
<accession>A0A3S4ZH92</accession>
<reference evidence="2" key="1">
    <citation type="submission" date="2018-11" db="EMBL/GenBank/DDBJ databases">
        <authorList>
            <consortium name="Pathogen Informatics"/>
        </authorList>
    </citation>
    <scope>NUCLEOTIDE SEQUENCE</scope>
</reference>
<sequence>MSKLTWSYWDVDRRGGDLTAGKEDLKLMLPLLPGGVLHQIDIVIVRLAHARFDDVMPTRGIEDNTLDSASSSVCAESRAGQGRDKDTYNTSSLGISSISISLAE</sequence>
<organism evidence="2 3">
    <name type="scientific">Protopolystoma xenopodis</name>
    <dbReference type="NCBI Taxonomy" id="117903"/>
    <lineage>
        <taxon>Eukaryota</taxon>
        <taxon>Metazoa</taxon>
        <taxon>Spiralia</taxon>
        <taxon>Lophotrochozoa</taxon>
        <taxon>Platyhelminthes</taxon>
        <taxon>Monogenea</taxon>
        <taxon>Polyopisthocotylea</taxon>
        <taxon>Polystomatidea</taxon>
        <taxon>Polystomatidae</taxon>
        <taxon>Protopolystoma</taxon>
    </lineage>
</organism>